<evidence type="ECO:0000259" key="5">
    <source>
        <dbReference type="PROSITE" id="PS51304"/>
    </source>
</evidence>
<feature type="region of interest" description="Disordered" evidence="4">
    <location>
        <begin position="499"/>
        <end position="528"/>
    </location>
</feature>
<dbReference type="InterPro" id="IPR038336">
    <property type="entry name" value="NET_sf"/>
</dbReference>
<evidence type="ECO:0000256" key="3">
    <source>
        <dbReference type="SAM" id="Coils"/>
    </source>
</evidence>
<dbReference type="PROSITE" id="PS51525">
    <property type="entry name" value="NET"/>
    <property type="match status" value="1"/>
</dbReference>
<feature type="region of interest" description="Disordered" evidence="4">
    <location>
        <begin position="548"/>
        <end position="721"/>
    </location>
</feature>
<dbReference type="Gene3D" id="2.60.120.200">
    <property type="match status" value="1"/>
</dbReference>
<dbReference type="InterPro" id="IPR001079">
    <property type="entry name" value="Galectin_CRD"/>
</dbReference>
<dbReference type="Gene3D" id="1.20.1270.220">
    <property type="match status" value="1"/>
</dbReference>
<evidence type="ECO:0000313" key="7">
    <source>
        <dbReference type="EMBL" id="TGZ36902.1"/>
    </source>
</evidence>
<feature type="compositionally biased region" description="Low complexity" evidence="4">
    <location>
        <begin position="96"/>
        <end position="106"/>
    </location>
</feature>
<name>A0A4S2JL53_9HYME</name>
<dbReference type="GO" id="GO:0006355">
    <property type="term" value="P:regulation of DNA-templated transcription"/>
    <property type="evidence" value="ECO:0007669"/>
    <property type="project" value="TreeGrafter"/>
</dbReference>
<accession>A0A4S2JL53</accession>
<dbReference type="EMBL" id="QBLH01003666">
    <property type="protein sequence ID" value="TGZ36902.1"/>
    <property type="molecule type" value="Genomic_DNA"/>
</dbReference>
<evidence type="ECO:0000259" key="6">
    <source>
        <dbReference type="PROSITE" id="PS51525"/>
    </source>
</evidence>
<dbReference type="InterPro" id="IPR013320">
    <property type="entry name" value="ConA-like_dom_sf"/>
</dbReference>
<evidence type="ECO:0000256" key="2">
    <source>
        <dbReference type="ARBA" id="ARBA00022737"/>
    </source>
</evidence>
<dbReference type="PANTHER" id="PTHR22880:SF225">
    <property type="entry name" value="BROMODOMAIN-CONTAINING PROTEIN BET-1-RELATED"/>
    <property type="match status" value="1"/>
</dbReference>
<keyword evidence="8" id="KW-1185">Reference proteome</keyword>
<dbReference type="FunFam" id="2.60.120.200:FF:000124">
    <property type="entry name" value="Galectin-4"/>
    <property type="match status" value="1"/>
</dbReference>
<feature type="region of interest" description="Disordered" evidence="4">
    <location>
        <begin position="394"/>
        <end position="463"/>
    </location>
</feature>
<feature type="compositionally biased region" description="Polar residues" evidence="4">
    <location>
        <begin position="1"/>
        <end position="10"/>
    </location>
</feature>
<keyword evidence="2" id="KW-0677">Repeat</keyword>
<dbReference type="STRING" id="300112.A0A4S2JL53"/>
<dbReference type="CDD" id="cd00070">
    <property type="entry name" value="GLECT"/>
    <property type="match status" value="1"/>
</dbReference>
<evidence type="ECO:0000256" key="1">
    <source>
        <dbReference type="ARBA" id="ARBA00022734"/>
    </source>
</evidence>
<feature type="compositionally biased region" description="Basic and acidic residues" evidence="4">
    <location>
        <begin position="499"/>
        <end position="521"/>
    </location>
</feature>
<dbReference type="GO" id="GO:0000785">
    <property type="term" value="C:chromatin"/>
    <property type="evidence" value="ECO:0007669"/>
    <property type="project" value="TreeGrafter"/>
</dbReference>
<dbReference type="Pfam" id="PF17035">
    <property type="entry name" value="BET"/>
    <property type="match status" value="1"/>
</dbReference>
<keyword evidence="3" id="KW-0175">Coiled coil</keyword>
<dbReference type="Proteomes" id="UP000310200">
    <property type="component" value="Unassembled WGS sequence"/>
</dbReference>
<feature type="compositionally biased region" description="Low complexity" evidence="4">
    <location>
        <begin position="614"/>
        <end position="654"/>
    </location>
</feature>
<feature type="compositionally biased region" description="Basic residues" evidence="4">
    <location>
        <begin position="107"/>
        <end position="122"/>
    </location>
</feature>
<dbReference type="GO" id="GO:0005634">
    <property type="term" value="C:nucleus"/>
    <property type="evidence" value="ECO:0007669"/>
    <property type="project" value="TreeGrafter"/>
</dbReference>
<dbReference type="InterPro" id="IPR050935">
    <property type="entry name" value="Bromo_chromatin_reader"/>
</dbReference>
<gene>
    <name evidence="7" type="ORF">DBV15_06159</name>
</gene>
<organism evidence="7 8">
    <name type="scientific">Temnothorax longispinosus</name>
    <dbReference type="NCBI Taxonomy" id="300112"/>
    <lineage>
        <taxon>Eukaryota</taxon>
        <taxon>Metazoa</taxon>
        <taxon>Ecdysozoa</taxon>
        <taxon>Arthropoda</taxon>
        <taxon>Hexapoda</taxon>
        <taxon>Insecta</taxon>
        <taxon>Pterygota</taxon>
        <taxon>Neoptera</taxon>
        <taxon>Endopterygota</taxon>
        <taxon>Hymenoptera</taxon>
        <taxon>Apocrita</taxon>
        <taxon>Aculeata</taxon>
        <taxon>Formicoidea</taxon>
        <taxon>Formicidae</taxon>
        <taxon>Myrmicinae</taxon>
        <taxon>Temnothorax</taxon>
    </lineage>
</organism>
<dbReference type="PROSITE" id="PS51304">
    <property type="entry name" value="GALECTIN"/>
    <property type="match status" value="1"/>
</dbReference>
<dbReference type="InterPro" id="IPR027353">
    <property type="entry name" value="NET_dom"/>
</dbReference>
<feature type="compositionally biased region" description="Gly residues" evidence="4">
    <location>
        <begin position="594"/>
        <end position="613"/>
    </location>
</feature>
<evidence type="ECO:0000313" key="8">
    <source>
        <dbReference type="Proteomes" id="UP000310200"/>
    </source>
</evidence>
<feature type="compositionally biased region" description="Polar residues" evidence="4">
    <location>
        <begin position="548"/>
        <end position="562"/>
    </location>
</feature>
<feature type="region of interest" description="Disordered" evidence="4">
    <location>
        <begin position="64"/>
        <end position="141"/>
    </location>
</feature>
<feature type="compositionally biased region" description="Basic and acidic residues" evidence="4">
    <location>
        <begin position="662"/>
        <end position="675"/>
    </location>
</feature>
<reference evidence="7 8" key="1">
    <citation type="journal article" date="2019" name="Philos. Trans. R. Soc. Lond., B, Biol. Sci.">
        <title>Ant behaviour and brain gene expression of defending hosts depend on the ecological success of the intruding social parasite.</title>
        <authorList>
            <person name="Kaur R."/>
            <person name="Stoldt M."/>
            <person name="Jongepier E."/>
            <person name="Feldmeyer B."/>
            <person name="Menzel F."/>
            <person name="Bornberg-Bauer E."/>
            <person name="Foitzik S."/>
        </authorList>
    </citation>
    <scope>NUCLEOTIDE SEQUENCE [LARGE SCALE GENOMIC DNA]</scope>
    <source>
        <tissue evidence="7">Whole body</tissue>
    </source>
</reference>
<dbReference type="SUPFAM" id="SSF49899">
    <property type="entry name" value="Concanavalin A-like lectins/glucanases"/>
    <property type="match status" value="1"/>
</dbReference>
<dbReference type="SMART" id="SM00276">
    <property type="entry name" value="GLECT"/>
    <property type="match status" value="1"/>
</dbReference>
<comment type="caution">
    <text evidence="7">The sequence shown here is derived from an EMBL/GenBank/DDBJ whole genome shotgun (WGS) entry which is preliminary data.</text>
</comment>
<dbReference type="SMART" id="SM00908">
    <property type="entry name" value="Gal-bind_lectin"/>
    <property type="match status" value="1"/>
</dbReference>
<feature type="compositionally biased region" description="Pro residues" evidence="4">
    <location>
        <begin position="413"/>
        <end position="438"/>
    </location>
</feature>
<dbReference type="PANTHER" id="PTHR22880">
    <property type="entry name" value="FALZ-RELATED BROMODOMAIN-CONTAINING PROTEINS"/>
    <property type="match status" value="1"/>
</dbReference>
<sequence>MSNKNSSLVPSHTGAMKELMKPSGGIPNVSDSVGASIASVAMGAGDLKVPSGIASDLHHQATAVGPNKTHAAGGSLGHHLPTTANAKPKGKGRGPGKAATTANTATKRPKANSRSTGNKKKNTGNQPPPITFDSEDEDNAKPMSYDEKRQLSLDIEKLPGDKLGRVVHIVIQSREPSLRDSDPDEIEIDFETLKPSTLRELESYVASCLKKKPHKKVSGKSKDEQMAEKKQELEKRLQDVTTQLLAMSRLLPRKEIPYVGRVEGGLRAGTMVKIQGKVPPQAVRFAINYQLGPTLNPRDDIAIHLSPRFPEGFITRNHIESMNWGMEENAGPLVIQPGQEFEILILCDYHCYKIAINGRHFTEFAHRLPFIKVTHLVIDGDVEIHSIAYEQVSVDPSKPPATAPDDVQTANFGPPPPGGLYPTIPPQGGYGPPPPSHGPPNTYGGPGGYNPPRAYGYQPDREKAEEEGIFGDCLDKVGLALGGLVAAGGVAAAMHAINKKKEESDEKDHEKSDASKSKTESEGGFGSLAGSLGMALASSLASNAIHSNTHAQQGYPDQQRSGGSDVLGSIFGALGGGGSQQPAYHPNQPPAGDGLSGTLGSLLGGVFGGGGGHQQPAYQPSGGYGGYQPSSGYPTSGGQNSGGSDLLSGIGSALFSSALDGLSKRGKDNSHDEYRSGPAPPSYEPPPPPAPKPTPRPETPPSSGGHKLTADEISKGLGLDD</sequence>
<dbReference type="FunFam" id="1.20.1270.220:FF:000001">
    <property type="entry name" value="bromodomain-containing protein 2 isoform X1"/>
    <property type="match status" value="1"/>
</dbReference>
<dbReference type="GO" id="GO:0030246">
    <property type="term" value="F:carbohydrate binding"/>
    <property type="evidence" value="ECO:0007669"/>
    <property type="project" value="UniProtKB-KW"/>
</dbReference>
<feature type="coiled-coil region" evidence="3">
    <location>
        <begin position="223"/>
        <end position="250"/>
    </location>
</feature>
<feature type="domain" description="NET" evidence="6">
    <location>
        <begin position="133"/>
        <end position="216"/>
    </location>
</feature>
<feature type="region of interest" description="Disordered" evidence="4">
    <location>
        <begin position="1"/>
        <end position="32"/>
    </location>
</feature>
<dbReference type="Pfam" id="PF00337">
    <property type="entry name" value="Gal-bind_lectin"/>
    <property type="match status" value="1"/>
</dbReference>
<dbReference type="AlphaFoldDB" id="A0A4S2JL53"/>
<proteinExistence type="predicted"/>
<dbReference type="GO" id="GO:0006338">
    <property type="term" value="P:chromatin remodeling"/>
    <property type="evidence" value="ECO:0007669"/>
    <property type="project" value="TreeGrafter"/>
</dbReference>
<feature type="compositionally biased region" description="Pro residues" evidence="4">
    <location>
        <begin position="678"/>
        <end position="700"/>
    </location>
</feature>
<protein>
    <submittedName>
        <fullName evidence="7">Galectin</fullName>
    </submittedName>
</protein>
<evidence type="ECO:0000256" key="4">
    <source>
        <dbReference type="SAM" id="MobiDB-lite"/>
    </source>
</evidence>
<keyword evidence="1" id="KW-0430">Lectin</keyword>
<feature type="domain" description="Galectin" evidence="5">
    <location>
        <begin position="258"/>
        <end position="390"/>
    </location>
</feature>